<evidence type="ECO:0000259" key="5">
    <source>
        <dbReference type="PROSITE" id="PS51292"/>
    </source>
</evidence>
<name>A0A9P1DS81_9DINO</name>
<evidence type="ECO:0000313" key="8">
    <source>
        <dbReference type="EMBL" id="CAL4801836.1"/>
    </source>
</evidence>
<evidence type="ECO:0000313" key="9">
    <source>
        <dbReference type="Proteomes" id="UP001152797"/>
    </source>
</evidence>
<organism evidence="6">
    <name type="scientific">Cladocopium goreaui</name>
    <dbReference type="NCBI Taxonomy" id="2562237"/>
    <lineage>
        <taxon>Eukaryota</taxon>
        <taxon>Sar</taxon>
        <taxon>Alveolata</taxon>
        <taxon>Dinophyceae</taxon>
        <taxon>Suessiales</taxon>
        <taxon>Symbiodiniaceae</taxon>
        <taxon>Cladocopium</taxon>
    </lineage>
</organism>
<dbReference type="EMBL" id="CAMXCT020006401">
    <property type="protein sequence ID" value="CAL1167899.1"/>
    <property type="molecule type" value="Genomic_DNA"/>
</dbReference>
<dbReference type="AlphaFoldDB" id="A0A9P1DS81"/>
<gene>
    <name evidence="6" type="ORF">C1SCF055_LOCUS39424</name>
</gene>
<evidence type="ECO:0000256" key="2">
    <source>
        <dbReference type="ARBA" id="ARBA00022771"/>
    </source>
</evidence>
<evidence type="ECO:0000256" key="4">
    <source>
        <dbReference type="SAM" id="Phobius"/>
    </source>
</evidence>
<keyword evidence="4" id="KW-1133">Transmembrane helix</keyword>
<dbReference type="InterPro" id="IPR013083">
    <property type="entry name" value="Znf_RING/FYVE/PHD"/>
</dbReference>
<dbReference type="PROSITE" id="PS51292">
    <property type="entry name" value="ZF_RING_CH"/>
    <property type="match status" value="1"/>
</dbReference>
<dbReference type="SMART" id="SM00744">
    <property type="entry name" value="RINGv"/>
    <property type="match status" value="1"/>
</dbReference>
<dbReference type="OrthoDB" id="264354at2759"/>
<proteinExistence type="predicted"/>
<feature type="transmembrane region" description="Helical" evidence="4">
    <location>
        <begin position="292"/>
        <end position="320"/>
    </location>
</feature>
<dbReference type="PANTHER" id="PTHR46347">
    <property type="entry name" value="RING/FYVE/PHD ZINC FINGER SUPERFAMILY PROTEIN"/>
    <property type="match status" value="1"/>
</dbReference>
<keyword evidence="4" id="KW-0472">Membrane</keyword>
<feature type="transmembrane region" description="Helical" evidence="4">
    <location>
        <begin position="101"/>
        <end position="126"/>
    </location>
</feature>
<protein>
    <submittedName>
        <fullName evidence="8">E3 ubiquitin-protein ligase MARCHF8 (Membrane-associated RING finger protein 8) (Membrane-associated RING-CH protein VIII) (MARCH-VIII) (RING-type E3 ubiquitin transferase MARCHF8)</fullName>
    </submittedName>
</protein>
<dbReference type="EMBL" id="CAMXCT010006401">
    <property type="protein sequence ID" value="CAI4014524.1"/>
    <property type="molecule type" value="Genomic_DNA"/>
</dbReference>
<evidence type="ECO:0000256" key="3">
    <source>
        <dbReference type="ARBA" id="ARBA00022833"/>
    </source>
</evidence>
<dbReference type="Gene3D" id="3.30.40.10">
    <property type="entry name" value="Zinc/RING finger domain, C3HC4 (zinc finger)"/>
    <property type="match status" value="1"/>
</dbReference>
<feature type="domain" description="RING-CH-type" evidence="5">
    <location>
        <begin position="15"/>
        <end position="78"/>
    </location>
</feature>
<evidence type="ECO:0000313" key="7">
    <source>
        <dbReference type="EMBL" id="CAL1167899.1"/>
    </source>
</evidence>
<dbReference type="InterPro" id="IPR011016">
    <property type="entry name" value="Znf_RING-CH"/>
</dbReference>
<dbReference type="GO" id="GO:0016740">
    <property type="term" value="F:transferase activity"/>
    <property type="evidence" value="ECO:0007669"/>
    <property type="project" value="UniProtKB-KW"/>
</dbReference>
<keyword evidence="4" id="KW-0812">Transmembrane</keyword>
<dbReference type="Proteomes" id="UP001152797">
    <property type="component" value="Unassembled WGS sequence"/>
</dbReference>
<evidence type="ECO:0000256" key="1">
    <source>
        <dbReference type="ARBA" id="ARBA00022723"/>
    </source>
</evidence>
<keyword evidence="8" id="KW-0808">Transferase</keyword>
<dbReference type="SUPFAM" id="SSF57850">
    <property type="entry name" value="RING/U-box"/>
    <property type="match status" value="1"/>
</dbReference>
<dbReference type="CDD" id="cd16495">
    <property type="entry name" value="RING_CH-C4HC3_MARCH"/>
    <property type="match status" value="1"/>
</dbReference>
<dbReference type="EMBL" id="CAMXCT030006401">
    <property type="protein sequence ID" value="CAL4801836.1"/>
    <property type="molecule type" value="Genomic_DNA"/>
</dbReference>
<feature type="transmembrane region" description="Helical" evidence="4">
    <location>
        <begin position="162"/>
        <end position="184"/>
    </location>
</feature>
<dbReference type="PANTHER" id="PTHR46347:SF1">
    <property type="entry name" value="RING_FYVE_PHD ZINC FINGER SUPERFAMILY PROTEIN"/>
    <property type="match status" value="1"/>
</dbReference>
<keyword evidence="3" id="KW-0862">Zinc</keyword>
<dbReference type="GO" id="GO:0008270">
    <property type="term" value="F:zinc ion binding"/>
    <property type="evidence" value="ECO:0007669"/>
    <property type="project" value="UniProtKB-KW"/>
</dbReference>
<keyword evidence="9" id="KW-1185">Reference proteome</keyword>
<reference evidence="7" key="2">
    <citation type="submission" date="2024-04" db="EMBL/GenBank/DDBJ databases">
        <authorList>
            <person name="Chen Y."/>
            <person name="Shah S."/>
            <person name="Dougan E. K."/>
            <person name="Thang M."/>
            <person name="Chan C."/>
        </authorList>
    </citation>
    <scope>NUCLEOTIDE SEQUENCE [LARGE SCALE GENOMIC DNA]</scope>
</reference>
<reference evidence="6" key="1">
    <citation type="submission" date="2022-10" db="EMBL/GenBank/DDBJ databases">
        <authorList>
            <person name="Chen Y."/>
            <person name="Dougan E. K."/>
            <person name="Chan C."/>
            <person name="Rhodes N."/>
            <person name="Thang M."/>
        </authorList>
    </citation>
    <scope>NUCLEOTIDE SEQUENCE</scope>
</reference>
<keyword evidence="1" id="KW-0479">Metal-binding</keyword>
<keyword evidence="2" id="KW-0863">Zinc-finger</keyword>
<accession>A0A9P1DS81</accession>
<evidence type="ECO:0000313" key="6">
    <source>
        <dbReference type="EMBL" id="CAI4014524.1"/>
    </source>
</evidence>
<comment type="caution">
    <text evidence="6">The sequence shown here is derived from an EMBL/GenBank/DDBJ whole genome shotgun (WGS) entry which is preliminary data.</text>
</comment>
<sequence length="406" mass="44950">MSGAPLNAAPPQETLEAREQGQCRICLEYGGPDLIAPCLCKGSGKWVHRRCLDYWRARGQGSRTFTHCPNCHFAYLMELMRAPTETEQRLRERRRAVLRQAAVHFLLGVLLLQLLLCIVAVLIRLVDSDEELVDIMPFWSPVLPGESKRSFFQAFRYHKTTYYFASVVFCLAMTGLGVIIYYTAKLCAKCCARRGRGDGHQCDFDCCDVYCNTCCCCSQRSDYGSRSVFIYNTGGYHGHHGGDCCCTDCCDSCCNAPCCDNCCDNCPTFSSSGSSFGSGGSGGSSNNNNGGVLAVVFLVILAFLVLIGLFFAMAALVAWIQKVAQKYVALKELQVLTGEYIVKDLSELEKQYNNGQNGQDLEQGQQNIEDIQPSAPPAPLWVPMMPEEVQTNLYRDLQAVYGIEAR</sequence>